<dbReference type="Proteomes" id="UP001295740">
    <property type="component" value="Unassembled WGS sequence"/>
</dbReference>
<comment type="caution">
    <text evidence="2">The sequence shown here is derived from an EMBL/GenBank/DDBJ whole genome shotgun (WGS) entry which is preliminary data.</text>
</comment>
<feature type="chain" id="PRO_5042463656" evidence="1">
    <location>
        <begin position="29"/>
        <end position="90"/>
    </location>
</feature>
<evidence type="ECO:0000256" key="1">
    <source>
        <dbReference type="SAM" id="SignalP"/>
    </source>
</evidence>
<gene>
    <name evidence="2" type="ORF">KHLLAP_LOCUS1085</name>
</gene>
<dbReference type="AlphaFoldDB" id="A0AAI8V9L3"/>
<reference evidence="2" key="1">
    <citation type="submission" date="2023-10" db="EMBL/GenBank/DDBJ databases">
        <authorList>
            <person name="Hackl T."/>
        </authorList>
    </citation>
    <scope>NUCLEOTIDE SEQUENCE</scope>
</reference>
<organism evidence="2 3">
    <name type="scientific">Anthostomella pinea</name>
    <dbReference type="NCBI Taxonomy" id="933095"/>
    <lineage>
        <taxon>Eukaryota</taxon>
        <taxon>Fungi</taxon>
        <taxon>Dikarya</taxon>
        <taxon>Ascomycota</taxon>
        <taxon>Pezizomycotina</taxon>
        <taxon>Sordariomycetes</taxon>
        <taxon>Xylariomycetidae</taxon>
        <taxon>Xylariales</taxon>
        <taxon>Xylariaceae</taxon>
        <taxon>Anthostomella</taxon>
    </lineage>
</organism>
<sequence>MHLPNATRYLIFALPFILGASSSPGVRSNINPARDAREIFMRDDNGDWAQCGKWWRKDRDDDDTDGDMDNDAQMENFEDDYAIRICMYAE</sequence>
<accession>A0AAI8V9L3</accession>
<evidence type="ECO:0000313" key="2">
    <source>
        <dbReference type="EMBL" id="CAJ2500617.1"/>
    </source>
</evidence>
<protein>
    <submittedName>
        <fullName evidence="2">Uu.00g034700.m01.CDS01</fullName>
    </submittedName>
</protein>
<name>A0AAI8V9L3_9PEZI</name>
<evidence type="ECO:0000313" key="3">
    <source>
        <dbReference type="Proteomes" id="UP001295740"/>
    </source>
</evidence>
<dbReference type="EMBL" id="CAUWAG010000003">
    <property type="protein sequence ID" value="CAJ2500617.1"/>
    <property type="molecule type" value="Genomic_DNA"/>
</dbReference>
<proteinExistence type="predicted"/>
<keyword evidence="3" id="KW-1185">Reference proteome</keyword>
<feature type="signal peptide" evidence="1">
    <location>
        <begin position="1"/>
        <end position="28"/>
    </location>
</feature>
<keyword evidence="1" id="KW-0732">Signal</keyword>